<evidence type="ECO:0008006" key="12">
    <source>
        <dbReference type="Google" id="ProtNLM"/>
    </source>
</evidence>
<sequence>MAHAPEPVRPLAVALVLCVLLSDILFAGLIFGWAPLLLLLQEEDQYGEVCTARDVNGRCADQDARLNMMYAIATFAVNVISLPVGTMLDFVGPKRAIMVAACLEIPGLVLLGLADSKSFDVFVPAYLLLAMGGCITMMASYPASFLILSHQTTILASISCLFDSSSAIFLVLYSIHETIGWSRDSLFIGYGVLSVLVYVALIALWHVNEAYLPTSEPVLEEIAAERSTVASPLLENAGHAYGSVAETKELLPRIDVPAFEHEALCDYPLSKQVRTFEFAFILVFTSLHILRANFYIGTTNNLLENYGDAAHGYLYTKIFGFVLPMGFLFVPGIDYFVEKKGLPISLHFTTCLGLAANLLALAPVLPLQSVVFFIFTGFRAFLYAVIAAFAAKIFGLANLGTIVGLIFTSGSLVGLLQIPAVAYSLDINDLGPMYMASAALALVLVPLTEVYRRRAADRARRHLVASESPFMDMKGMQYRRSPCLPSPAARSGRRQSHRDADV</sequence>
<proteinExistence type="inferred from homology"/>
<dbReference type="SUPFAM" id="SSF103473">
    <property type="entry name" value="MFS general substrate transporter"/>
    <property type="match status" value="1"/>
</dbReference>
<comment type="similarity">
    <text evidence="2">Belongs to the SLC43A transporter (TC 2.A.1.44) family.</text>
</comment>
<evidence type="ECO:0000313" key="10">
    <source>
        <dbReference type="EMBL" id="KDO34424.1"/>
    </source>
</evidence>
<dbReference type="GeneID" id="24124141"/>
<evidence type="ECO:0000256" key="8">
    <source>
        <dbReference type="SAM" id="MobiDB-lite"/>
    </source>
</evidence>
<dbReference type="EMBL" id="KK583191">
    <property type="protein sequence ID" value="KDO34424.1"/>
    <property type="molecule type" value="Genomic_DNA"/>
</dbReference>
<dbReference type="RefSeq" id="XP_012195155.1">
    <property type="nucleotide sequence ID" value="XM_012339765.1"/>
</dbReference>
<feature type="transmembrane region" description="Helical" evidence="9">
    <location>
        <begin position="126"/>
        <end position="148"/>
    </location>
</feature>
<dbReference type="OrthoDB" id="330047at2759"/>
<feature type="transmembrane region" description="Helical" evidence="9">
    <location>
        <begin position="318"/>
        <end position="337"/>
    </location>
</feature>
<keyword evidence="7 9" id="KW-0472">Membrane</keyword>
<feature type="transmembrane region" description="Helical" evidence="9">
    <location>
        <begin position="155"/>
        <end position="175"/>
    </location>
</feature>
<dbReference type="InterPro" id="IPR052599">
    <property type="entry name" value="SLC43A_AATransporter"/>
</dbReference>
<evidence type="ECO:0000256" key="7">
    <source>
        <dbReference type="ARBA" id="ARBA00023136"/>
    </source>
</evidence>
<dbReference type="GO" id="GO:0016020">
    <property type="term" value="C:membrane"/>
    <property type="evidence" value="ECO:0007669"/>
    <property type="project" value="UniProtKB-SubCell"/>
</dbReference>
<name>A0A067CUM8_SAPPC</name>
<feature type="region of interest" description="Disordered" evidence="8">
    <location>
        <begin position="483"/>
        <end position="502"/>
    </location>
</feature>
<accession>A0A067CUM8</accession>
<dbReference type="VEuPathDB" id="FungiDB:SPRG_01559"/>
<keyword evidence="11" id="KW-1185">Reference proteome</keyword>
<protein>
    <recommendedName>
        <fullName evidence="12">Major facilitator superfamily (MFS) profile domain-containing protein</fullName>
    </recommendedName>
</protein>
<feature type="transmembrane region" description="Helical" evidence="9">
    <location>
        <begin position="187"/>
        <end position="207"/>
    </location>
</feature>
<dbReference type="AlphaFoldDB" id="A0A067CUM8"/>
<evidence type="ECO:0000256" key="3">
    <source>
        <dbReference type="ARBA" id="ARBA00022448"/>
    </source>
</evidence>
<keyword evidence="6 9" id="KW-1133">Transmembrane helix</keyword>
<dbReference type="STRING" id="695850.A0A067CUM8"/>
<evidence type="ECO:0000256" key="1">
    <source>
        <dbReference type="ARBA" id="ARBA00004141"/>
    </source>
</evidence>
<dbReference type="PANTHER" id="PTHR20772:SF2">
    <property type="entry name" value="PROTEIN FMP42"/>
    <property type="match status" value="1"/>
</dbReference>
<evidence type="ECO:0000313" key="11">
    <source>
        <dbReference type="Proteomes" id="UP000030745"/>
    </source>
</evidence>
<feature type="transmembrane region" description="Helical" evidence="9">
    <location>
        <begin position="278"/>
        <end position="298"/>
    </location>
</feature>
<keyword evidence="5" id="KW-0029">Amino-acid transport</keyword>
<gene>
    <name evidence="10" type="ORF">SPRG_01559</name>
</gene>
<evidence type="ECO:0000256" key="6">
    <source>
        <dbReference type="ARBA" id="ARBA00022989"/>
    </source>
</evidence>
<feature type="transmembrane region" description="Helical" evidence="9">
    <location>
        <begin position="402"/>
        <end position="425"/>
    </location>
</feature>
<comment type="subcellular location">
    <subcellularLocation>
        <location evidence="1">Membrane</location>
        <topology evidence="1">Multi-pass membrane protein</topology>
    </subcellularLocation>
</comment>
<dbReference type="Proteomes" id="UP000030745">
    <property type="component" value="Unassembled WGS sequence"/>
</dbReference>
<keyword evidence="3" id="KW-0813">Transport</keyword>
<feature type="transmembrane region" description="Helical" evidence="9">
    <location>
        <begin position="12"/>
        <end position="34"/>
    </location>
</feature>
<dbReference type="KEGG" id="spar:SPRG_01559"/>
<reference evidence="10 11" key="1">
    <citation type="journal article" date="2013" name="PLoS Genet.">
        <title>Distinctive expansion of potential virulence genes in the genome of the oomycete fish pathogen Saprolegnia parasitica.</title>
        <authorList>
            <person name="Jiang R.H."/>
            <person name="de Bruijn I."/>
            <person name="Haas B.J."/>
            <person name="Belmonte R."/>
            <person name="Lobach L."/>
            <person name="Christie J."/>
            <person name="van den Ackerveken G."/>
            <person name="Bottin A."/>
            <person name="Bulone V."/>
            <person name="Diaz-Moreno S.M."/>
            <person name="Dumas B."/>
            <person name="Fan L."/>
            <person name="Gaulin E."/>
            <person name="Govers F."/>
            <person name="Grenville-Briggs L.J."/>
            <person name="Horner N.R."/>
            <person name="Levin J.Z."/>
            <person name="Mammella M."/>
            <person name="Meijer H.J."/>
            <person name="Morris P."/>
            <person name="Nusbaum C."/>
            <person name="Oome S."/>
            <person name="Phillips A.J."/>
            <person name="van Rooyen D."/>
            <person name="Rzeszutek E."/>
            <person name="Saraiva M."/>
            <person name="Secombes C.J."/>
            <person name="Seidl M.F."/>
            <person name="Snel B."/>
            <person name="Stassen J.H."/>
            <person name="Sykes S."/>
            <person name="Tripathy S."/>
            <person name="van den Berg H."/>
            <person name="Vega-Arreguin J.C."/>
            <person name="Wawra S."/>
            <person name="Young S.K."/>
            <person name="Zeng Q."/>
            <person name="Dieguez-Uribeondo J."/>
            <person name="Russ C."/>
            <person name="Tyler B.M."/>
            <person name="van West P."/>
        </authorList>
    </citation>
    <scope>NUCLEOTIDE SEQUENCE [LARGE SCALE GENOMIC DNA]</scope>
    <source>
        <strain evidence="10 11">CBS 223.65</strain>
    </source>
</reference>
<evidence type="ECO:0000256" key="5">
    <source>
        <dbReference type="ARBA" id="ARBA00022970"/>
    </source>
</evidence>
<dbReference type="GO" id="GO:0006865">
    <property type="term" value="P:amino acid transport"/>
    <property type="evidence" value="ECO:0007669"/>
    <property type="project" value="UniProtKB-KW"/>
</dbReference>
<keyword evidence="4 9" id="KW-0812">Transmembrane</keyword>
<feature type="transmembrane region" description="Helical" evidence="9">
    <location>
        <begin position="344"/>
        <end position="364"/>
    </location>
</feature>
<feature type="transmembrane region" description="Helical" evidence="9">
    <location>
        <begin position="95"/>
        <end position="114"/>
    </location>
</feature>
<evidence type="ECO:0000256" key="9">
    <source>
        <dbReference type="SAM" id="Phobius"/>
    </source>
</evidence>
<dbReference type="OMA" id="LQMIRMN"/>
<dbReference type="Gene3D" id="1.20.1250.20">
    <property type="entry name" value="MFS general substrate transporter like domains"/>
    <property type="match status" value="1"/>
</dbReference>
<evidence type="ECO:0000256" key="2">
    <source>
        <dbReference type="ARBA" id="ARBA00006595"/>
    </source>
</evidence>
<feature type="transmembrane region" description="Helical" evidence="9">
    <location>
        <begin position="431"/>
        <end position="451"/>
    </location>
</feature>
<dbReference type="InterPro" id="IPR036259">
    <property type="entry name" value="MFS_trans_sf"/>
</dbReference>
<evidence type="ECO:0000256" key="4">
    <source>
        <dbReference type="ARBA" id="ARBA00022692"/>
    </source>
</evidence>
<dbReference type="PANTHER" id="PTHR20772">
    <property type="entry name" value="PROTEIN FMP42"/>
    <property type="match status" value="1"/>
</dbReference>
<organism evidence="10 11">
    <name type="scientific">Saprolegnia parasitica (strain CBS 223.65)</name>
    <dbReference type="NCBI Taxonomy" id="695850"/>
    <lineage>
        <taxon>Eukaryota</taxon>
        <taxon>Sar</taxon>
        <taxon>Stramenopiles</taxon>
        <taxon>Oomycota</taxon>
        <taxon>Saprolegniomycetes</taxon>
        <taxon>Saprolegniales</taxon>
        <taxon>Saprolegniaceae</taxon>
        <taxon>Saprolegnia</taxon>
    </lineage>
</organism>
<feature type="transmembrane region" description="Helical" evidence="9">
    <location>
        <begin position="68"/>
        <end position="88"/>
    </location>
</feature>
<feature type="transmembrane region" description="Helical" evidence="9">
    <location>
        <begin position="370"/>
        <end position="390"/>
    </location>
</feature>